<protein>
    <submittedName>
        <fullName evidence="1">Uncharacterized protein</fullName>
    </submittedName>
</protein>
<dbReference type="Proteomes" id="UP000198211">
    <property type="component" value="Unassembled WGS sequence"/>
</dbReference>
<organism evidence="1 2">
    <name type="scientific">Phytophthora megakarya</name>
    <dbReference type="NCBI Taxonomy" id="4795"/>
    <lineage>
        <taxon>Eukaryota</taxon>
        <taxon>Sar</taxon>
        <taxon>Stramenopiles</taxon>
        <taxon>Oomycota</taxon>
        <taxon>Peronosporomycetes</taxon>
        <taxon>Peronosporales</taxon>
        <taxon>Peronosporaceae</taxon>
        <taxon>Phytophthora</taxon>
    </lineage>
</organism>
<comment type="caution">
    <text evidence="1">The sequence shown here is derived from an EMBL/GenBank/DDBJ whole genome shotgun (WGS) entry which is preliminary data.</text>
</comment>
<evidence type="ECO:0000313" key="2">
    <source>
        <dbReference type="Proteomes" id="UP000198211"/>
    </source>
</evidence>
<keyword evidence="2" id="KW-1185">Reference proteome</keyword>
<gene>
    <name evidence="1" type="ORF">PHMEG_000849</name>
</gene>
<reference evidence="2" key="1">
    <citation type="submission" date="2017-03" db="EMBL/GenBank/DDBJ databases">
        <title>Phytopthora megakarya and P. palmivora, two closely related causual agents of cacao black pod achieved similar genome size and gene model numbers by different mechanisms.</title>
        <authorList>
            <person name="Ali S."/>
            <person name="Shao J."/>
            <person name="Larry D.J."/>
            <person name="Kronmiller B."/>
            <person name="Shen D."/>
            <person name="Strem M.D."/>
            <person name="Melnick R.L."/>
            <person name="Guiltinan M.J."/>
            <person name="Tyler B.M."/>
            <person name="Meinhardt L.W."/>
            <person name="Bailey B.A."/>
        </authorList>
    </citation>
    <scope>NUCLEOTIDE SEQUENCE [LARGE SCALE GENOMIC DNA]</scope>
    <source>
        <strain evidence="2">zdho120</strain>
    </source>
</reference>
<sequence>MRVYDPDGRTFSVKDARSVLKKKFEAVDEVKSLLAQMTNACKARHADHDRTKTSSRLSEHRFRYRLRRRIRFTSRKTTRAVNDMHQKLSS</sequence>
<dbReference type="EMBL" id="NBNE01000026">
    <property type="protein sequence ID" value="OWZ24145.1"/>
    <property type="molecule type" value="Genomic_DNA"/>
</dbReference>
<dbReference type="AlphaFoldDB" id="A0A225X1Y3"/>
<accession>A0A225X1Y3</accession>
<dbReference type="OrthoDB" id="120746at2759"/>
<name>A0A225X1Y3_9STRA</name>
<evidence type="ECO:0000313" key="1">
    <source>
        <dbReference type="EMBL" id="OWZ24145.1"/>
    </source>
</evidence>
<proteinExistence type="predicted"/>